<feature type="region of interest" description="Disordered" evidence="1">
    <location>
        <begin position="772"/>
        <end position="815"/>
    </location>
</feature>
<feature type="domain" description="AAA+ ATPase" evidence="2">
    <location>
        <begin position="546"/>
        <end position="675"/>
    </location>
</feature>
<dbReference type="InterPro" id="IPR003593">
    <property type="entry name" value="AAA+_ATPase"/>
</dbReference>
<dbReference type="Pfam" id="PF23232">
    <property type="entry name" value="AAA_lid_13"/>
    <property type="match status" value="1"/>
</dbReference>
<dbReference type="InterPro" id="IPR003959">
    <property type="entry name" value="ATPase_AAA_core"/>
</dbReference>
<dbReference type="Proteomes" id="UP000078559">
    <property type="component" value="Chromosome 6"/>
</dbReference>
<name>A0A194W3V3_CYTMA</name>
<protein>
    <submittedName>
        <fullName evidence="3">ATPase family AAA domain-containing protein 3B</fullName>
    </submittedName>
</protein>
<dbReference type="Gene3D" id="3.40.50.300">
    <property type="entry name" value="P-loop containing nucleotide triphosphate hydrolases"/>
    <property type="match status" value="1"/>
</dbReference>
<dbReference type="InterPro" id="IPR056599">
    <property type="entry name" value="AAA_lid_fung"/>
</dbReference>
<dbReference type="GO" id="GO:0005524">
    <property type="term" value="F:ATP binding"/>
    <property type="evidence" value="ECO:0007669"/>
    <property type="project" value="InterPro"/>
</dbReference>
<feature type="compositionally biased region" description="Acidic residues" evidence="1">
    <location>
        <begin position="778"/>
        <end position="805"/>
    </location>
</feature>
<proteinExistence type="predicted"/>
<sequence length="815" mass="91975">MLQLDDGASSTASFEDIGRKPSEELVTQGSRFKTKEDTMSENVPDVKYVLQYKGLAGRVVESRESDEPFVITADSDQDGDSSLKPVIEIITTVSEAVNIPRRGRLHPPQPPPPRPPVVYYDDQNEFNGDNGSNKIKIKKVEKTEIVVHSKHLINAFNAVIGSYPDTNFLGKTVSIEEPYYALMHHRDALSRYKIAQPACHDDVYAATTAKHLDVLLSFLDRTYGDKIRDEEARHKGTPPAATFDLLWLLLKPGEVIYKEVQNVWTPFVISSINTFRNEDGKLLRYTIDCWDIRIQGGRMKRCMNVFPIQAFSGEQAISTLEVVPAAFFRDDFQKQDGMFMAEKQIAMGKMYWELVKRPAYKEYDGKLVDRDNLRTGHITGRVIVDVEGYDHFRSVAPDMMEMGRWPRHPIMQPPMPGAGPPMHRSLPQFSPRCSCKACKSIDGTSDTPGPFASFEDLNPLEDAPPKNELYYLVCSPNIPAFILSDRRWGHVNIDKLSEVKCDTEAFKYLVLDSSVKLTVKSLIGKFASNDGKVSPWPNDFVRNKGEGRIFLLHGSPGVGKTCTAECVAELTRRPLLSLTSGDISTSMSSSSVERNLNYFLTLGERYGALVLIDEADVYLEERRTRDLHRNGLVSIFLRALEYYRGVLFLTTNRVESFDPAFTSRIHVALHYKRLAESDRARIWAHNFDRLERDSQGKVYVTPGAREYVDSPGKGNEVNGLRWNGREIRNALQTAVALAEAEAEEEGFDRVGVKAMHLRQVVQMSKGFKNFMRKRKGYDDDEGEGEEEEDDEEDSEVGEGIDDEEDNRSCGSGMLP</sequence>
<dbReference type="CDD" id="cd19481">
    <property type="entry name" value="RecA-like_protease"/>
    <property type="match status" value="1"/>
</dbReference>
<keyword evidence="4" id="KW-1185">Reference proteome</keyword>
<feature type="region of interest" description="Disordered" evidence="1">
    <location>
        <begin position="1"/>
        <end position="39"/>
    </location>
</feature>
<dbReference type="SMART" id="SM00382">
    <property type="entry name" value="AAA"/>
    <property type="match status" value="1"/>
</dbReference>
<dbReference type="PANTHER" id="PTHR46411:SF2">
    <property type="entry name" value="AAA+ ATPASE DOMAIN-CONTAINING PROTEIN"/>
    <property type="match status" value="1"/>
</dbReference>
<evidence type="ECO:0000313" key="4">
    <source>
        <dbReference type="Proteomes" id="UP000078559"/>
    </source>
</evidence>
<dbReference type="OrthoDB" id="10042665at2759"/>
<dbReference type="PANTHER" id="PTHR46411">
    <property type="entry name" value="FAMILY ATPASE, PUTATIVE-RELATED"/>
    <property type="match status" value="1"/>
</dbReference>
<dbReference type="GO" id="GO:0016887">
    <property type="term" value="F:ATP hydrolysis activity"/>
    <property type="evidence" value="ECO:0007669"/>
    <property type="project" value="InterPro"/>
</dbReference>
<accession>A0A194W3V3</accession>
<reference evidence="3" key="1">
    <citation type="submission" date="2014-12" db="EMBL/GenBank/DDBJ databases">
        <title>Genome Sequence of Valsa Canker Pathogens Uncovers a Specific Adaption of Colonization on Woody Bark.</title>
        <authorList>
            <person name="Yin Z."/>
            <person name="Liu H."/>
            <person name="Gao X."/>
            <person name="Li Z."/>
            <person name="Song N."/>
            <person name="Ke X."/>
            <person name="Dai Q."/>
            <person name="Wu Y."/>
            <person name="Sun Y."/>
            <person name="Xu J.-R."/>
            <person name="Kang Z.K."/>
            <person name="Wang L."/>
            <person name="Huang L."/>
        </authorList>
    </citation>
    <scope>NUCLEOTIDE SEQUENCE [LARGE SCALE GENOMIC DNA]</scope>
    <source>
        <strain evidence="3">03-8</strain>
    </source>
</reference>
<organism evidence="3 4">
    <name type="scientific">Cytospora mali</name>
    <name type="common">Apple Valsa canker fungus</name>
    <name type="synonym">Valsa mali</name>
    <dbReference type="NCBI Taxonomy" id="578113"/>
    <lineage>
        <taxon>Eukaryota</taxon>
        <taxon>Fungi</taxon>
        <taxon>Dikarya</taxon>
        <taxon>Ascomycota</taxon>
        <taxon>Pezizomycotina</taxon>
        <taxon>Sordariomycetes</taxon>
        <taxon>Sordariomycetidae</taxon>
        <taxon>Diaporthales</taxon>
        <taxon>Cytosporaceae</taxon>
        <taxon>Cytospora</taxon>
    </lineage>
</organism>
<dbReference type="AlphaFoldDB" id="A0A194W3V3"/>
<evidence type="ECO:0000259" key="2">
    <source>
        <dbReference type="SMART" id="SM00382"/>
    </source>
</evidence>
<dbReference type="InterPro" id="IPR054289">
    <property type="entry name" value="DUF7025"/>
</dbReference>
<dbReference type="Pfam" id="PF00004">
    <property type="entry name" value="AAA"/>
    <property type="match status" value="1"/>
</dbReference>
<dbReference type="Pfam" id="PF22942">
    <property type="entry name" value="DUF7025"/>
    <property type="match status" value="1"/>
</dbReference>
<evidence type="ECO:0000313" key="3">
    <source>
        <dbReference type="EMBL" id="KUI70947.1"/>
    </source>
</evidence>
<dbReference type="SUPFAM" id="SSF52540">
    <property type="entry name" value="P-loop containing nucleoside triphosphate hydrolases"/>
    <property type="match status" value="1"/>
</dbReference>
<evidence type="ECO:0000256" key="1">
    <source>
        <dbReference type="SAM" id="MobiDB-lite"/>
    </source>
</evidence>
<dbReference type="InterPro" id="IPR027417">
    <property type="entry name" value="P-loop_NTPase"/>
</dbReference>
<dbReference type="SMR" id="A0A194W3V3"/>
<gene>
    <name evidence="3" type="ORF">VM1G_06013</name>
</gene>
<dbReference type="EMBL" id="CM003103">
    <property type="protein sequence ID" value="KUI70947.1"/>
    <property type="molecule type" value="Genomic_DNA"/>
</dbReference>